<dbReference type="EMBL" id="FCOK02000022">
    <property type="protein sequence ID" value="SAL37225.1"/>
    <property type="molecule type" value="Genomic_DNA"/>
</dbReference>
<organism evidence="4 5">
    <name type="scientific">Caballeronia udeis</name>
    <dbReference type="NCBI Taxonomy" id="1232866"/>
    <lineage>
        <taxon>Bacteria</taxon>
        <taxon>Pseudomonadati</taxon>
        <taxon>Pseudomonadota</taxon>
        <taxon>Betaproteobacteria</taxon>
        <taxon>Burkholderiales</taxon>
        <taxon>Burkholderiaceae</taxon>
        <taxon>Caballeronia</taxon>
    </lineage>
</organism>
<dbReference type="PRINTS" id="PR00455">
    <property type="entry name" value="HTHTETR"/>
</dbReference>
<evidence type="ECO:0000313" key="5">
    <source>
        <dbReference type="Proteomes" id="UP000054683"/>
    </source>
</evidence>
<dbReference type="PROSITE" id="PS50977">
    <property type="entry name" value="HTH_TETR_2"/>
    <property type="match status" value="1"/>
</dbReference>
<dbReference type="AlphaFoldDB" id="A0A158GYN0"/>
<feature type="domain" description="HTH tetR-type" evidence="3">
    <location>
        <begin position="7"/>
        <end position="66"/>
    </location>
</feature>
<evidence type="ECO:0000256" key="1">
    <source>
        <dbReference type="ARBA" id="ARBA00023125"/>
    </source>
</evidence>
<name>A0A158GYN0_9BURK</name>
<evidence type="ECO:0000256" key="2">
    <source>
        <dbReference type="PROSITE-ProRule" id="PRU00335"/>
    </source>
</evidence>
<dbReference type="PANTHER" id="PTHR30055">
    <property type="entry name" value="HTH-TYPE TRANSCRIPTIONAL REGULATOR RUTR"/>
    <property type="match status" value="1"/>
</dbReference>
<keyword evidence="1 2" id="KW-0238">DNA-binding</keyword>
<dbReference type="OrthoDB" id="63332at2"/>
<accession>A0A158GYN0</accession>
<dbReference type="GO" id="GO:0003677">
    <property type="term" value="F:DNA binding"/>
    <property type="evidence" value="ECO:0007669"/>
    <property type="project" value="UniProtKB-UniRule"/>
</dbReference>
<feature type="DNA-binding region" description="H-T-H motif" evidence="2">
    <location>
        <begin position="29"/>
        <end position="48"/>
    </location>
</feature>
<sequence length="188" mass="20595">MARQKNEGRRQAIIDAAIVLIAREGLGAATAAIAKEANIPNGSLFTYFPTKNDLLNQLYLEIKSEVIESVDEGFSDAIGERAQMLHMWTRWTAWGARNAEKRRVLAQLSASDLIPEEVKLAGYTAANRSVNLVQQVASQGALRDQAPAFAGAIVESFAATTMDFMIRDPARADEISLSAFEALWKALR</sequence>
<dbReference type="Gene3D" id="1.10.357.10">
    <property type="entry name" value="Tetracycline Repressor, domain 2"/>
    <property type="match status" value="1"/>
</dbReference>
<reference evidence="4 5" key="1">
    <citation type="submission" date="2016-01" db="EMBL/GenBank/DDBJ databases">
        <authorList>
            <person name="Oliw E.H."/>
        </authorList>
    </citation>
    <scope>NUCLEOTIDE SEQUENCE [LARGE SCALE GENOMIC DNA]</scope>
    <source>
        <strain evidence="4">LMG 27134</strain>
    </source>
</reference>
<dbReference type="SUPFAM" id="SSF46689">
    <property type="entry name" value="Homeodomain-like"/>
    <property type="match status" value="1"/>
</dbReference>
<dbReference type="PANTHER" id="PTHR30055:SF222">
    <property type="entry name" value="REGULATORY PROTEIN"/>
    <property type="match status" value="1"/>
</dbReference>
<dbReference type="InterPro" id="IPR050109">
    <property type="entry name" value="HTH-type_TetR-like_transc_reg"/>
</dbReference>
<dbReference type="RefSeq" id="WP_062086963.1">
    <property type="nucleotide sequence ID" value="NZ_FCOK02000022.1"/>
</dbReference>
<gene>
    <name evidence="4" type="ORF">AWB69_03614</name>
</gene>
<dbReference type="InterPro" id="IPR009057">
    <property type="entry name" value="Homeodomain-like_sf"/>
</dbReference>
<dbReference type="Pfam" id="PF00440">
    <property type="entry name" value="TetR_N"/>
    <property type="match status" value="1"/>
</dbReference>
<dbReference type="Proteomes" id="UP000054683">
    <property type="component" value="Unassembled WGS sequence"/>
</dbReference>
<protein>
    <submittedName>
        <fullName evidence="4">TetR family transcriptional regulator</fullName>
    </submittedName>
</protein>
<proteinExistence type="predicted"/>
<dbReference type="InterPro" id="IPR001647">
    <property type="entry name" value="HTH_TetR"/>
</dbReference>
<evidence type="ECO:0000259" key="3">
    <source>
        <dbReference type="PROSITE" id="PS50977"/>
    </source>
</evidence>
<evidence type="ECO:0000313" key="4">
    <source>
        <dbReference type="EMBL" id="SAL37225.1"/>
    </source>
</evidence>